<dbReference type="PANTHER" id="PTHR46696">
    <property type="entry name" value="P450, PUTATIVE (EUROFUNG)-RELATED"/>
    <property type="match status" value="1"/>
</dbReference>
<dbReference type="AlphaFoldDB" id="X0Q0E6"/>
<keyword evidence="6 8" id="KW-0408">Iron</keyword>
<evidence type="ECO:0000256" key="8">
    <source>
        <dbReference type="RuleBase" id="RU000461"/>
    </source>
</evidence>
<reference evidence="9 10" key="1">
    <citation type="submission" date="2014-02" db="EMBL/GenBank/DDBJ databases">
        <title>Whole genome shotgun sequence of Rhodococcus wratislaviensis NBRC 100605.</title>
        <authorList>
            <person name="Hosoyama A."/>
            <person name="Tsuchikane K."/>
            <person name="Yoshida I."/>
            <person name="Ohji S."/>
            <person name="Ichikawa N."/>
            <person name="Yamazoe A."/>
            <person name="Fujita N."/>
        </authorList>
    </citation>
    <scope>NUCLEOTIDE SEQUENCE [LARGE SCALE GENOMIC DNA]</scope>
    <source>
        <strain evidence="9 10">NBRC 100605</strain>
    </source>
</reference>
<evidence type="ECO:0000256" key="7">
    <source>
        <dbReference type="ARBA" id="ARBA00023033"/>
    </source>
</evidence>
<dbReference type="Proteomes" id="UP000019491">
    <property type="component" value="Unassembled WGS sequence"/>
</dbReference>
<comment type="similarity">
    <text evidence="2 8">Belongs to the cytochrome P450 family.</text>
</comment>
<keyword evidence="10" id="KW-1185">Reference proteome</keyword>
<evidence type="ECO:0000313" key="9">
    <source>
        <dbReference type="EMBL" id="GAF49464.1"/>
    </source>
</evidence>
<sequence>MANSTGWRAGSKPEDAVIAEDVPASYPIIRESPFELPGVLEEYREQDGLARVQTWNGREPWILCKHADVRKALSDPSFSTNITAQGYPHNAATQVETEGALFIRMDGAEHVRRRKTIVSALTPRQSERHRPRITAIVDEILDAMIERGGPVDLIENFALRITTTVICEILGVDHATVLRVVDAMENIFDLSAAPEDRIAANHFVLDAIREAARRKEESPDDSLLSRLVNVTVASGDLEFEEIVTIGRFVVGAGHETTANMLGLGTLALLRNPDQLEILMSDPETFAPSTVEELLRYLSIVQVEPSRIAVQDVEVGGQMIRAGDGVVMSLMAANRDPRAFDHGQRSLDELDVTRPKTAHHVAFGYGPHQCVGQNLARVEMQVAWCRLFQRLPGLRLAMTEEELEFKKTGLNYGLTKLMVDW</sequence>
<keyword evidence="3 8" id="KW-0349">Heme</keyword>
<dbReference type="GO" id="GO:0004497">
    <property type="term" value="F:monooxygenase activity"/>
    <property type="evidence" value="ECO:0007669"/>
    <property type="project" value="UniProtKB-KW"/>
</dbReference>
<dbReference type="SUPFAM" id="SSF48264">
    <property type="entry name" value="Cytochrome P450"/>
    <property type="match status" value="1"/>
</dbReference>
<dbReference type="FunFam" id="1.10.630.10:FF:000018">
    <property type="entry name" value="Cytochrome P450 monooxygenase"/>
    <property type="match status" value="1"/>
</dbReference>
<keyword evidence="7 8" id="KW-0503">Monooxygenase</keyword>
<keyword evidence="4 8" id="KW-0479">Metal-binding</keyword>
<evidence type="ECO:0000256" key="5">
    <source>
        <dbReference type="ARBA" id="ARBA00023002"/>
    </source>
</evidence>
<evidence type="ECO:0000256" key="6">
    <source>
        <dbReference type="ARBA" id="ARBA00023004"/>
    </source>
</evidence>
<proteinExistence type="inferred from homology"/>
<keyword evidence="5 8" id="KW-0560">Oxidoreductase</keyword>
<dbReference type="Gene3D" id="1.10.630.10">
    <property type="entry name" value="Cytochrome P450"/>
    <property type="match status" value="1"/>
</dbReference>
<comment type="caution">
    <text evidence="9">The sequence shown here is derived from an EMBL/GenBank/DDBJ whole genome shotgun (WGS) entry which is preliminary data.</text>
</comment>
<organism evidence="9 10">
    <name type="scientific">Rhodococcus wratislaviensis NBRC 100605</name>
    <dbReference type="NCBI Taxonomy" id="1219028"/>
    <lineage>
        <taxon>Bacteria</taxon>
        <taxon>Bacillati</taxon>
        <taxon>Actinomycetota</taxon>
        <taxon>Actinomycetes</taxon>
        <taxon>Mycobacteriales</taxon>
        <taxon>Nocardiaceae</taxon>
        <taxon>Rhodococcus</taxon>
    </lineage>
</organism>
<dbReference type="EMBL" id="BAWF01000085">
    <property type="protein sequence ID" value="GAF49464.1"/>
    <property type="molecule type" value="Genomic_DNA"/>
</dbReference>
<dbReference type="PROSITE" id="PS00086">
    <property type="entry name" value="CYTOCHROME_P450"/>
    <property type="match status" value="1"/>
</dbReference>
<protein>
    <submittedName>
        <fullName evidence="9">Putative cytochrome P450</fullName>
    </submittedName>
</protein>
<dbReference type="InterPro" id="IPR017972">
    <property type="entry name" value="Cyt_P450_CS"/>
</dbReference>
<dbReference type="InterPro" id="IPR036396">
    <property type="entry name" value="Cyt_P450_sf"/>
</dbReference>
<dbReference type="GO" id="GO:0020037">
    <property type="term" value="F:heme binding"/>
    <property type="evidence" value="ECO:0007669"/>
    <property type="project" value="InterPro"/>
</dbReference>
<gene>
    <name evidence="9" type="ORF">RW1_085_00070</name>
</gene>
<dbReference type="PRINTS" id="PR00385">
    <property type="entry name" value="P450"/>
</dbReference>
<evidence type="ECO:0000256" key="1">
    <source>
        <dbReference type="ARBA" id="ARBA00001971"/>
    </source>
</evidence>
<evidence type="ECO:0000256" key="2">
    <source>
        <dbReference type="ARBA" id="ARBA00010617"/>
    </source>
</evidence>
<evidence type="ECO:0000313" key="10">
    <source>
        <dbReference type="Proteomes" id="UP000019491"/>
    </source>
</evidence>
<dbReference type="PANTHER" id="PTHR46696:SF1">
    <property type="entry name" value="CYTOCHROME P450 YJIB-RELATED"/>
    <property type="match status" value="1"/>
</dbReference>
<evidence type="ECO:0000256" key="3">
    <source>
        <dbReference type="ARBA" id="ARBA00022617"/>
    </source>
</evidence>
<evidence type="ECO:0000256" key="4">
    <source>
        <dbReference type="ARBA" id="ARBA00022723"/>
    </source>
</evidence>
<dbReference type="GO" id="GO:0016705">
    <property type="term" value="F:oxidoreductase activity, acting on paired donors, with incorporation or reduction of molecular oxygen"/>
    <property type="evidence" value="ECO:0007669"/>
    <property type="project" value="InterPro"/>
</dbReference>
<comment type="cofactor">
    <cofactor evidence="1">
        <name>heme</name>
        <dbReference type="ChEBI" id="CHEBI:30413"/>
    </cofactor>
</comment>
<dbReference type="InterPro" id="IPR001128">
    <property type="entry name" value="Cyt_P450"/>
</dbReference>
<dbReference type="CDD" id="cd11030">
    <property type="entry name" value="CYP105-like"/>
    <property type="match status" value="1"/>
</dbReference>
<dbReference type="Pfam" id="PF00067">
    <property type="entry name" value="p450"/>
    <property type="match status" value="1"/>
</dbReference>
<dbReference type="OrthoDB" id="3664945at2"/>
<accession>X0Q0E6</accession>
<dbReference type="InterPro" id="IPR002397">
    <property type="entry name" value="Cyt_P450_B"/>
</dbReference>
<name>X0Q0E6_RHOWR</name>
<dbReference type="RefSeq" id="WP_052033651.1">
    <property type="nucleotide sequence ID" value="NZ_BAWF01000085.1"/>
</dbReference>
<dbReference type="GO" id="GO:0005506">
    <property type="term" value="F:iron ion binding"/>
    <property type="evidence" value="ECO:0007669"/>
    <property type="project" value="InterPro"/>
</dbReference>
<dbReference type="PRINTS" id="PR00359">
    <property type="entry name" value="BP450"/>
</dbReference>